<keyword evidence="3" id="KW-1185">Reference proteome</keyword>
<dbReference type="EMBL" id="JAGRRH010000004">
    <property type="protein sequence ID" value="KAG7370583.1"/>
    <property type="molecule type" value="Genomic_DNA"/>
</dbReference>
<name>A0A9K3LXW2_9STRA</name>
<gene>
    <name evidence="2" type="ORF">IV203_019153</name>
</gene>
<accession>A0A9K3LXW2</accession>
<dbReference type="Proteomes" id="UP000693970">
    <property type="component" value="Unassembled WGS sequence"/>
</dbReference>
<evidence type="ECO:0000313" key="3">
    <source>
        <dbReference type="Proteomes" id="UP000693970"/>
    </source>
</evidence>
<reference evidence="2" key="1">
    <citation type="journal article" date="2021" name="Sci. Rep.">
        <title>Diploid genomic architecture of Nitzschia inconspicua, an elite biomass production diatom.</title>
        <authorList>
            <person name="Oliver A."/>
            <person name="Podell S."/>
            <person name="Pinowska A."/>
            <person name="Traller J.C."/>
            <person name="Smith S.R."/>
            <person name="McClure R."/>
            <person name="Beliaev A."/>
            <person name="Bohutskyi P."/>
            <person name="Hill E.A."/>
            <person name="Rabines A."/>
            <person name="Zheng H."/>
            <person name="Allen L.Z."/>
            <person name="Kuo A."/>
            <person name="Grigoriev I.V."/>
            <person name="Allen A.E."/>
            <person name="Hazlebeck D."/>
            <person name="Allen E.E."/>
        </authorList>
    </citation>
    <scope>NUCLEOTIDE SEQUENCE</scope>
    <source>
        <strain evidence="2">Hildebrandi</strain>
    </source>
</reference>
<evidence type="ECO:0000313" key="2">
    <source>
        <dbReference type="EMBL" id="KAG7370583.1"/>
    </source>
</evidence>
<feature type="region of interest" description="Disordered" evidence="1">
    <location>
        <begin position="407"/>
        <end position="427"/>
    </location>
</feature>
<sequence>MISNELFQTHLQVAKEFITSCFGSIDGMAQEYGRTKYLWTCLNGTQWQDDPDIAVAALQVELPPDPFLRGRSIFKDSEKLITAFYATKHEWQARELWDLVQDPKLKEYPPLALAAWERGVSTNKINMKVIDDGDQWLELIKDGTVCWDSLPEKFKSDVEFALASREQWVTDDVDFETALEVVTDKERLFREWACVYPDDFQYDGTYLWGQAPEQIMSDRKLMKDVLPISPYAFEYISQSLMDDETFLQEVVKENMLLLGLFSEDIFVKFPNFLTIAWIRGYWDAGGDDCLFRSYKMKCHFCDCIPINRWKDRDFVLNTWFAAGGHMHEHLDRSYYDDEDLILKQAKHFYSHPLRQSINDYCIDPQYPRRLSSRLKANKAFLRSLIEVSIPEHVIELFERYRVGLNDDRPRETHSDDSDDEIPYEPSPLHNDEELVILLFSKRHSSYSMLMDCWWPTLKRKVEEYERFFHGILCGMHSGSGSPLSMLDQGRDSNIIKKTIASFLDFPIGKSLQELMQVKEHFGITKELLFSGYGFPPERVYVTTDPSSFYSDYDYDIASQKQNPSWEVTEPKKHLSRDCNKAWKMWPFVLEASTKLPAADDSKVIAISACIVTEKVSKWNRSSAKISYIPPNHSEKDIVLLKRSGRNGWEDNQRINIIKGEASFSALSSLLSCPNLKSFPSIACHSWISSPIPFTM</sequence>
<dbReference type="AlphaFoldDB" id="A0A9K3LXW2"/>
<evidence type="ECO:0000256" key="1">
    <source>
        <dbReference type="SAM" id="MobiDB-lite"/>
    </source>
</evidence>
<comment type="caution">
    <text evidence="2">The sequence shown here is derived from an EMBL/GenBank/DDBJ whole genome shotgun (WGS) entry which is preliminary data.</text>
</comment>
<protein>
    <submittedName>
        <fullName evidence="2">Uncharacterized protein</fullName>
    </submittedName>
</protein>
<proteinExistence type="predicted"/>
<organism evidence="2 3">
    <name type="scientific">Nitzschia inconspicua</name>
    <dbReference type="NCBI Taxonomy" id="303405"/>
    <lineage>
        <taxon>Eukaryota</taxon>
        <taxon>Sar</taxon>
        <taxon>Stramenopiles</taxon>
        <taxon>Ochrophyta</taxon>
        <taxon>Bacillariophyta</taxon>
        <taxon>Bacillariophyceae</taxon>
        <taxon>Bacillariophycidae</taxon>
        <taxon>Bacillariales</taxon>
        <taxon>Bacillariaceae</taxon>
        <taxon>Nitzschia</taxon>
    </lineage>
</organism>
<reference evidence="2" key="2">
    <citation type="submission" date="2021-04" db="EMBL/GenBank/DDBJ databases">
        <authorList>
            <person name="Podell S."/>
        </authorList>
    </citation>
    <scope>NUCLEOTIDE SEQUENCE</scope>
    <source>
        <strain evidence="2">Hildebrandi</strain>
    </source>
</reference>